<name>A0A4V2UVA2_9BACL</name>
<dbReference type="InterPro" id="IPR014710">
    <property type="entry name" value="RmlC-like_jellyroll"/>
</dbReference>
<evidence type="ECO:0000313" key="2">
    <source>
        <dbReference type="EMBL" id="TCS95027.1"/>
    </source>
</evidence>
<dbReference type="Gene3D" id="2.60.120.10">
    <property type="entry name" value="Jelly Rolls"/>
    <property type="match status" value="1"/>
</dbReference>
<gene>
    <name evidence="2" type="ORF">EDD58_103452</name>
</gene>
<evidence type="ECO:0000313" key="3">
    <source>
        <dbReference type="Proteomes" id="UP000294937"/>
    </source>
</evidence>
<reference evidence="2 3" key="1">
    <citation type="submission" date="2019-03" db="EMBL/GenBank/DDBJ databases">
        <title>Genomic Encyclopedia of Type Strains, Phase IV (KMG-IV): sequencing the most valuable type-strain genomes for metagenomic binning, comparative biology and taxonomic classification.</title>
        <authorList>
            <person name="Goeker M."/>
        </authorList>
    </citation>
    <scope>NUCLEOTIDE SEQUENCE [LARGE SCALE GENOMIC DNA]</scope>
    <source>
        <strain evidence="2 3">DSM 45707</strain>
    </source>
</reference>
<dbReference type="Pfam" id="PF12973">
    <property type="entry name" value="Cupin_7"/>
    <property type="match status" value="1"/>
</dbReference>
<dbReference type="InterPro" id="IPR011051">
    <property type="entry name" value="RmlC_Cupin_sf"/>
</dbReference>
<comment type="caution">
    <text evidence="2">The sequence shown here is derived from an EMBL/GenBank/DDBJ whole genome shotgun (WGS) entry which is preliminary data.</text>
</comment>
<dbReference type="EMBL" id="SMAG01000003">
    <property type="protein sequence ID" value="TCS95027.1"/>
    <property type="molecule type" value="Genomic_DNA"/>
</dbReference>
<proteinExistence type="predicted"/>
<dbReference type="OrthoDB" id="2620172at2"/>
<protein>
    <submittedName>
        <fullName evidence="2">ChrR-like protein with cupin domain</fullName>
    </submittedName>
</protein>
<dbReference type="RefSeq" id="WP_131924387.1">
    <property type="nucleotide sequence ID" value="NZ_SMAG01000003.1"/>
</dbReference>
<sequence length="115" mass="12905">MLKPYVIRKDHRDQIPMGEGVQFSYLRKVEEEYSILVQMESGKVFSTHSQSVGEELFVIDGDVIIGDFVLQAGDYYFSPQGKKESISTTHGCTVLISSTKGLESSPSIRKQRVKS</sequence>
<evidence type="ECO:0000259" key="1">
    <source>
        <dbReference type="Pfam" id="PF12973"/>
    </source>
</evidence>
<accession>A0A4V2UVA2</accession>
<dbReference type="InterPro" id="IPR025979">
    <property type="entry name" value="ChrR-like_cupin_dom"/>
</dbReference>
<organism evidence="2 3">
    <name type="scientific">Hazenella coriacea</name>
    <dbReference type="NCBI Taxonomy" id="1179467"/>
    <lineage>
        <taxon>Bacteria</taxon>
        <taxon>Bacillati</taxon>
        <taxon>Bacillota</taxon>
        <taxon>Bacilli</taxon>
        <taxon>Bacillales</taxon>
        <taxon>Thermoactinomycetaceae</taxon>
        <taxon>Hazenella</taxon>
    </lineage>
</organism>
<dbReference type="SUPFAM" id="SSF51182">
    <property type="entry name" value="RmlC-like cupins"/>
    <property type="match status" value="1"/>
</dbReference>
<feature type="domain" description="ChrR-like cupin" evidence="1">
    <location>
        <begin position="6"/>
        <end position="96"/>
    </location>
</feature>
<dbReference type="AlphaFoldDB" id="A0A4V2UVA2"/>
<keyword evidence="3" id="KW-1185">Reference proteome</keyword>
<dbReference type="Proteomes" id="UP000294937">
    <property type="component" value="Unassembled WGS sequence"/>
</dbReference>